<reference evidence="1" key="2">
    <citation type="submission" date="2021-02" db="EMBL/GenBank/DDBJ databases">
        <authorList>
            <person name="Kimball J.A."/>
            <person name="Haas M.W."/>
            <person name="Macchietto M."/>
            <person name="Kono T."/>
            <person name="Duquette J."/>
            <person name="Shao M."/>
        </authorList>
    </citation>
    <scope>NUCLEOTIDE SEQUENCE</scope>
    <source>
        <tissue evidence="1">Fresh leaf tissue</tissue>
    </source>
</reference>
<name>A0A8J5SNT1_ZIZPA</name>
<accession>A0A8J5SNT1</accession>
<organism evidence="1 2">
    <name type="scientific">Zizania palustris</name>
    <name type="common">Northern wild rice</name>
    <dbReference type="NCBI Taxonomy" id="103762"/>
    <lineage>
        <taxon>Eukaryota</taxon>
        <taxon>Viridiplantae</taxon>
        <taxon>Streptophyta</taxon>
        <taxon>Embryophyta</taxon>
        <taxon>Tracheophyta</taxon>
        <taxon>Spermatophyta</taxon>
        <taxon>Magnoliopsida</taxon>
        <taxon>Liliopsida</taxon>
        <taxon>Poales</taxon>
        <taxon>Poaceae</taxon>
        <taxon>BOP clade</taxon>
        <taxon>Oryzoideae</taxon>
        <taxon>Oryzeae</taxon>
        <taxon>Zizaniinae</taxon>
        <taxon>Zizania</taxon>
    </lineage>
</organism>
<dbReference type="Proteomes" id="UP000729402">
    <property type="component" value="Unassembled WGS sequence"/>
</dbReference>
<dbReference type="PANTHER" id="PTHR45176:SF1">
    <property type="entry name" value="TRANSDUCIN FAMILY PROTEIN _ WD-40 REPEAT FAMILY PROTEIN-RELATED"/>
    <property type="match status" value="1"/>
</dbReference>
<sequence>MKEVNVIILDDAKSAESLKQLEQGKSFRGIKVSCVNNQVHLLKMPNMEIMRSIAGIKLAISSLDLGGCYRDFYDLFENSTVLEVQVCEGNFQPIDDITMYNSLVSLSIDGNLIYTVDVKLPEEELGGLVTLKFWNQGSRAGKYFSSTVIYEPHRICMLLHRW</sequence>
<gene>
    <name evidence="1" type="ORF">GUJ93_ZPchr0006g42292</name>
</gene>
<protein>
    <submittedName>
        <fullName evidence="1">Uncharacterized protein</fullName>
    </submittedName>
</protein>
<dbReference type="PANTHER" id="PTHR45176">
    <property type="entry name" value="TRANSDUCIN FAMILY PROTEIN / WD-40 REPEAT FAMILY PROTEIN-RELATED"/>
    <property type="match status" value="1"/>
</dbReference>
<comment type="caution">
    <text evidence="1">The sequence shown here is derived from an EMBL/GenBank/DDBJ whole genome shotgun (WGS) entry which is preliminary data.</text>
</comment>
<dbReference type="AlphaFoldDB" id="A0A8J5SNT1"/>
<reference evidence="1" key="1">
    <citation type="journal article" date="2021" name="bioRxiv">
        <title>Whole Genome Assembly and Annotation of Northern Wild Rice, Zizania palustris L., Supports a Whole Genome Duplication in the Zizania Genus.</title>
        <authorList>
            <person name="Haas M."/>
            <person name="Kono T."/>
            <person name="Macchietto M."/>
            <person name="Millas R."/>
            <person name="McGilp L."/>
            <person name="Shao M."/>
            <person name="Duquette J."/>
            <person name="Hirsch C.N."/>
            <person name="Kimball J."/>
        </authorList>
    </citation>
    <scope>NUCLEOTIDE SEQUENCE</scope>
    <source>
        <tissue evidence="1">Fresh leaf tissue</tissue>
    </source>
</reference>
<evidence type="ECO:0000313" key="2">
    <source>
        <dbReference type="Proteomes" id="UP000729402"/>
    </source>
</evidence>
<dbReference type="OrthoDB" id="4096at2759"/>
<dbReference type="EMBL" id="JAAALK010000283">
    <property type="protein sequence ID" value="KAG8077113.1"/>
    <property type="molecule type" value="Genomic_DNA"/>
</dbReference>
<evidence type="ECO:0000313" key="1">
    <source>
        <dbReference type="EMBL" id="KAG8077113.1"/>
    </source>
</evidence>
<keyword evidence="2" id="KW-1185">Reference proteome</keyword>
<proteinExistence type="predicted"/>